<dbReference type="UniPathway" id="UPA00121">
    <property type="reaction ID" value="UER00345"/>
</dbReference>
<dbReference type="Gene3D" id="3.40.190.10">
    <property type="entry name" value="Periplasmic binding protein-like II"/>
    <property type="match status" value="2"/>
</dbReference>
<dbReference type="SUPFAM" id="SSF53850">
    <property type="entry name" value="Periplasmic binding protein-like II"/>
    <property type="match status" value="1"/>
</dbReference>
<dbReference type="InterPro" id="IPR045865">
    <property type="entry name" value="ACT-like_dom_sf"/>
</dbReference>
<evidence type="ECO:0000313" key="10">
    <source>
        <dbReference type="Proteomes" id="UP000252345"/>
    </source>
</evidence>
<comment type="caution">
    <text evidence="9">The sequence shown here is derived from an EMBL/GenBank/DDBJ whole genome shotgun (WGS) entry which is preliminary data.</text>
</comment>
<dbReference type="Gene3D" id="3.30.70.260">
    <property type="match status" value="1"/>
</dbReference>
<keyword evidence="6" id="KW-0456">Lyase</keyword>
<name>A0A366KDN0_9BIFI</name>
<feature type="domain" description="Prephenate dehydratase" evidence="8">
    <location>
        <begin position="6"/>
        <end position="183"/>
    </location>
</feature>
<evidence type="ECO:0000259" key="8">
    <source>
        <dbReference type="PROSITE" id="PS51171"/>
    </source>
</evidence>
<gene>
    <name evidence="9" type="ORF">CRD59_07255</name>
</gene>
<evidence type="ECO:0000256" key="7">
    <source>
        <dbReference type="ARBA" id="ARBA00047848"/>
    </source>
</evidence>
<dbReference type="PANTHER" id="PTHR21022">
    <property type="entry name" value="PREPHENATE DEHYDRATASE P PROTEIN"/>
    <property type="match status" value="1"/>
</dbReference>
<keyword evidence="5" id="KW-0584">Phenylalanine biosynthesis</keyword>
<dbReference type="Pfam" id="PF00800">
    <property type="entry name" value="PDT"/>
    <property type="match status" value="1"/>
</dbReference>
<dbReference type="InterPro" id="IPR001086">
    <property type="entry name" value="Preph_deHydtase"/>
</dbReference>
<dbReference type="EMBL" id="PDCH01000022">
    <property type="protein sequence ID" value="RBP98771.1"/>
    <property type="molecule type" value="Genomic_DNA"/>
</dbReference>
<protein>
    <recommendedName>
        <fullName evidence="2">prephenate dehydratase</fullName>
        <ecNumber evidence="2">4.2.1.51</ecNumber>
    </recommendedName>
</protein>
<sequence length="334" mass="35616">MSQRPILYYLGPEGTFTHQAALQAQAGLETALGRAPRLAAVDRASSIIERVDQGRGWGILAWENNVEGTVVPNLDGLINAPRTAGFARLGLDITFDAFVRPDHGVLTQVSAHPHGLAQCRAFSDAMGLEEVPATSNAAACRDLGPQQVGLGPALCGRLYGLDRYRAGVQDFQGARTDFLLLAPRGQAVELSQAWARAQRGGNTASDTCAYESILALIPLQTGPGVLAGLLDRMRDAGLNMTAFMSRPIKGQDGAYSFIATVDSAPWEPSLHTLLEDLAGRAVWVKTLAVDARMPRPDPPVDQWMLPVGGLVAGRSSAGEPTAISKNEELLWPTM</sequence>
<evidence type="ECO:0000313" key="9">
    <source>
        <dbReference type="EMBL" id="RBP98771.1"/>
    </source>
</evidence>
<dbReference type="RefSeq" id="WP_113854020.1">
    <property type="nucleotide sequence ID" value="NZ_PDCH01000022.1"/>
</dbReference>
<keyword evidence="4" id="KW-0057">Aromatic amino acid biosynthesis</keyword>
<evidence type="ECO:0000256" key="5">
    <source>
        <dbReference type="ARBA" id="ARBA00023222"/>
    </source>
</evidence>
<dbReference type="GO" id="GO:0005737">
    <property type="term" value="C:cytoplasm"/>
    <property type="evidence" value="ECO:0007669"/>
    <property type="project" value="TreeGrafter"/>
</dbReference>
<keyword evidence="3" id="KW-0028">Amino-acid biosynthesis</keyword>
<dbReference type="PANTHER" id="PTHR21022:SF19">
    <property type="entry name" value="PREPHENATE DEHYDRATASE-RELATED"/>
    <property type="match status" value="1"/>
</dbReference>
<dbReference type="PROSITE" id="PS51171">
    <property type="entry name" value="PREPHENATE_DEHYDR_3"/>
    <property type="match status" value="1"/>
</dbReference>
<proteinExistence type="predicted"/>
<evidence type="ECO:0000256" key="2">
    <source>
        <dbReference type="ARBA" id="ARBA00013147"/>
    </source>
</evidence>
<evidence type="ECO:0000256" key="3">
    <source>
        <dbReference type="ARBA" id="ARBA00022605"/>
    </source>
</evidence>
<organism evidence="9 10">
    <name type="scientific">Bifidobacterium xylocopae</name>
    <dbReference type="NCBI Taxonomy" id="2493119"/>
    <lineage>
        <taxon>Bacteria</taxon>
        <taxon>Bacillati</taxon>
        <taxon>Actinomycetota</taxon>
        <taxon>Actinomycetes</taxon>
        <taxon>Bifidobacteriales</taxon>
        <taxon>Bifidobacteriaceae</taxon>
        <taxon>Bifidobacterium</taxon>
    </lineage>
</organism>
<dbReference type="GO" id="GO:0009094">
    <property type="term" value="P:L-phenylalanine biosynthetic process"/>
    <property type="evidence" value="ECO:0007669"/>
    <property type="project" value="UniProtKB-UniPathway"/>
</dbReference>
<dbReference type="Proteomes" id="UP000252345">
    <property type="component" value="Unassembled WGS sequence"/>
</dbReference>
<dbReference type="OrthoDB" id="9802281at2"/>
<reference evidence="9 10" key="1">
    <citation type="submission" date="2017-10" db="EMBL/GenBank/DDBJ databases">
        <title>Bifidobacterium xylocopum sp. nov. and Bifidobacterium aemilianum sp. nov., from the carpenter bee (Xylocopa violacea) digestive tract.</title>
        <authorList>
            <person name="Alberoni D."/>
            <person name="Baffoni L."/>
            <person name="Di Gioia D."/>
            <person name="Gaggia F."/>
            <person name="Biavati B."/>
        </authorList>
    </citation>
    <scope>NUCLEOTIDE SEQUENCE [LARGE SCALE GENOMIC DNA]</scope>
    <source>
        <strain evidence="9 10">XV2</strain>
    </source>
</reference>
<evidence type="ECO:0000256" key="1">
    <source>
        <dbReference type="ARBA" id="ARBA00004741"/>
    </source>
</evidence>
<dbReference type="SUPFAM" id="SSF55021">
    <property type="entry name" value="ACT-like"/>
    <property type="match status" value="1"/>
</dbReference>
<evidence type="ECO:0000256" key="6">
    <source>
        <dbReference type="ARBA" id="ARBA00023239"/>
    </source>
</evidence>
<comment type="catalytic activity">
    <reaction evidence="7">
        <text>prephenate + H(+) = 3-phenylpyruvate + CO2 + H2O</text>
        <dbReference type="Rhea" id="RHEA:21648"/>
        <dbReference type="ChEBI" id="CHEBI:15377"/>
        <dbReference type="ChEBI" id="CHEBI:15378"/>
        <dbReference type="ChEBI" id="CHEBI:16526"/>
        <dbReference type="ChEBI" id="CHEBI:18005"/>
        <dbReference type="ChEBI" id="CHEBI:29934"/>
        <dbReference type="EC" id="4.2.1.51"/>
    </reaction>
</comment>
<dbReference type="AlphaFoldDB" id="A0A366KDN0"/>
<dbReference type="GO" id="GO:0004664">
    <property type="term" value="F:prephenate dehydratase activity"/>
    <property type="evidence" value="ECO:0007669"/>
    <property type="project" value="UniProtKB-EC"/>
</dbReference>
<dbReference type="EC" id="4.2.1.51" evidence="2"/>
<comment type="pathway">
    <text evidence="1">Amino-acid biosynthesis; L-phenylalanine biosynthesis; phenylpyruvate from prephenate: step 1/1.</text>
</comment>
<accession>A0A366KDN0</accession>
<keyword evidence="10" id="KW-1185">Reference proteome</keyword>
<evidence type="ECO:0000256" key="4">
    <source>
        <dbReference type="ARBA" id="ARBA00023141"/>
    </source>
</evidence>